<evidence type="ECO:0000256" key="1">
    <source>
        <dbReference type="SAM" id="MobiDB-lite"/>
    </source>
</evidence>
<proteinExistence type="predicted"/>
<protein>
    <submittedName>
        <fullName evidence="2">Uncharacterized protein</fullName>
    </submittedName>
</protein>
<organism evidence="2 3">
    <name type="scientific">Inhella proteolytica</name>
    <dbReference type="NCBI Taxonomy" id="2795029"/>
    <lineage>
        <taxon>Bacteria</taxon>
        <taxon>Pseudomonadati</taxon>
        <taxon>Pseudomonadota</taxon>
        <taxon>Betaproteobacteria</taxon>
        <taxon>Burkholderiales</taxon>
        <taxon>Sphaerotilaceae</taxon>
        <taxon>Inhella</taxon>
    </lineage>
</organism>
<keyword evidence="3" id="KW-1185">Reference proteome</keyword>
<dbReference type="EMBL" id="JAEDAK010000006">
    <property type="protein sequence ID" value="MBH9577365.1"/>
    <property type="molecule type" value="Genomic_DNA"/>
</dbReference>
<gene>
    <name evidence="2" type="ORF">I7X39_10685</name>
</gene>
<name>A0A931J754_9BURK</name>
<feature type="compositionally biased region" description="Polar residues" evidence="1">
    <location>
        <begin position="54"/>
        <end position="65"/>
    </location>
</feature>
<dbReference type="Proteomes" id="UP000613266">
    <property type="component" value="Unassembled WGS sequence"/>
</dbReference>
<evidence type="ECO:0000313" key="2">
    <source>
        <dbReference type="EMBL" id="MBH9577365.1"/>
    </source>
</evidence>
<sequence>MNETQRPEQPSVEPQPIRSRRRFLGAGVVVPPTLLTLASQPALGVTCFTPSRSLSRNTSVSQQGKNGECTGAESPGNYKAQQDSSSNAYHWPATFPPSTKFHSVFSGSRYMVSGVSLTLGQVLNLGPNTTPGDPGKVAFHLIGAFLNINGGNGAVIPPHIIDSTVIKNMWTEWDTKGYYEPMAGVKWYADYTMVGSTVTVAAPNGGIKGYLLSNGIVK</sequence>
<feature type="region of interest" description="Disordered" evidence="1">
    <location>
        <begin position="54"/>
        <end position="85"/>
    </location>
</feature>
<reference evidence="2" key="1">
    <citation type="submission" date="2020-12" db="EMBL/GenBank/DDBJ databases">
        <title>The genome sequence of Inhella sp. 1Y17.</title>
        <authorList>
            <person name="Liu Y."/>
        </authorList>
    </citation>
    <scope>NUCLEOTIDE SEQUENCE</scope>
    <source>
        <strain evidence="2">1Y17</strain>
    </source>
</reference>
<dbReference type="AlphaFoldDB" id="A0A931J754"/>
<evidence type="ECO:0000313" key="3">
    <source>
        <dbReference type="Proteomes" id="UP000613266"/>
    </source>
</evidence>
<comment type="caution">
    <text evidence="2">The sequence shown here is derived from an EMBL/GenBank/DDBJ whole genome shotgun (WGS) entry which is preliminary data.</text>
</comment>
<dbReference type="RefSeq" id="WP_198111135.1">
    <property type="nucleotide sequence ID" value="NZ_JAEDAK010000006.1"/>
</dbReference>
<accession>A0A931J754</accession>